<dbReference type="AlphaFoldDB" id="A0A857MMQ5"/>
<gene>
    <name evidence="7" type="ORF">GII36_04720</name>
</gene>
<keyword evidence="4" id="KW-0812">Transmembrane</keyword>
<feature type="domain" description="AAA+ ATPase" evidence="5">
    <location>
        <begin position="539"/>
        <end position="676"/>
    </location>
</feature>
<dbReference type="EMBL" id="CP045921">
    <property type="protein sequence ID" value="QHN43125.1"/>
    <property type="molecule type" value="Genomic_DNA"/>
</dbReference>
<dbReference type="InterPro" id="IPR019489">
    <property type="entry name" value="Clp_ATPase_C"/>
</dbReference>
<dbReference type="SMART" id="SM00382">
    <property type="entry name" value="AAA"/>
    <property type="match status" value="2"/>
</dbReference>
<evidence type="ECO:0000256" key="1">
    <source>
        <dbReference type="ARBA" id="ARBA00022741"/>
    </source>
</evidence>
<evidence type="ECO:0000256" key="4">
    <source>
        <dbReference type="SAM" id="Phobius"/>
    </source>
</evidence>
<keyword evidence="8" id="KW-1185">Reference proteome</keyword>
<feature type="transmembrane region" description="Helical" evidence="4">
    <location>
        <begin position="21"/>
        <end position="39"/>
    </location>
</feature>
<keyword evidence="1" id="KW-0547">Nucleotide-binding</keyword>
<name>A0A857MMQ5_9BACT</name>
<evidence type="ECO:0000259" key="6">
    <source>
        <dbReference type="SMART" id="SM01086"/>
    </source>
</evidence>
<dbReference type="Gene3D" id="3.40.50.300">
    <property type="entry name" value="P-loop containing nucleotide triphosphate hydrolases"/>
    <property type="match status" value="2"/>
</dbReference>
<dbReference type="GO" id="GO:0005737">
    <property type="term" value="C:cytoplasm"/>
    <property type="evidence" value="ECO:0007669"/>
    <property type="project" value="TreeGrafter"/>
</dbReference>
<keyword evidence="3" id="KW-0143">Chaperone</keyword>
<protein>
    <submittedName>
        <fullName evidence="7">AAA domain-containing protein</fullName>
    </submittedName>
</protein>
<reference evidence="7" key="1">
    <citation type="journal article" date="2021" name="Nat. Microbiol.">
        <title>Cocultivation of an ultrasmall environmental parasitic bacterium with lytic ability against bacteria associated with wastewater foams.</title>
        <authorList>
            <person name="Batinovic S."/>
            <person name="Rose J.J.A."/>
            <person name="Ratcliffe J."/>
            <person name="Seviour R.J."/>
            <person name="Petrovski S."/>
        </authorList>
    </citation>
    <scope>NUCLEOTIDE SEQUENCE</scope>
    <source>
        <strain evidence="7">JR1</strain>
    </source>
</reference>
<dbReference type="InterPro" id="IPR001270">
    <property type="entry name" value="ClpA/B"/>
</dbReference>
<dbReference type="GO" id="GO:0034605">
    <property type="term" value="P:cellular response to heat"/>
    <property type="evidence" value="ECO:0007669"/>
    <property type="project" value="TreeGrafter"/>
</dbReference>
<evidence type="ECO:0000256" key="3">
    <source>
        <dbReference type="ARBA" id="ARBA00023186"/>
    </source>
</evidence>
<dbReference type="PANTHER" id="PTHR11638:SF175">
    <property type="entry name" value="ATP-DEPENDENT CLP PROTEASE, ATP-BINDING SUBUNIT CLPC"/>
    <property type="match status" value="1"/>
</dbReference>
<dbReference type="InterPro" id="IPR041546">
    <property type="entry name" value="ClpA/ClpB_AAA_lid"/>
</dbReference>
<dbReference type="InterPro" id="IPR050130">
    <property type="entry name" value="ClpA_ClpB"/>
</dbReference>
<accession>A0A857MMQ5</accession>
<feature type="domain" description="Clp ATPase C-terminal" evidence="6">
    <location>
        <begin position="706"/>
        <end position="795"/>
    </location>
</feature>
<feature type="domain" description="AAA+ ATPase" evidence="5">
    <location>
        <begin position="264"/>
        <end position="408"/>
    </location>
</feature>
<dbReference type="InterPro" id="IPR003593">
    <property type="entry name" value="AAA+_ATPase"/>
</dbReference>
<dbReference type="KEGG" id="mama:GII36_04720"/>
<dbReference type="CDD" id="cd00009">
    <property type="entry name" value="AAA"/>
    <property type="match status" value="1"/>
</dbReference>
<dbReference type="PRINTS" id="PR00300">
    <property type="entry name" value="CLPPROTEASEA"/>
</dbReference>
<dbReference type="Pfam" id="PF07724">
    <property type="entry name" value="AAA_2"/>
    <property type="match status" value="1"/>
</dbReference>
<dbReference type="Pfam" id="PF00004">
    <property type="entry name" value="AAA"/>
    <property type="match status" value="1"/>
</dbReference>
<keyword evidence="2" id="KW-0067">ATP-binding</keyword>
<dbReference type="CDD" id="cd19499">
    <property type="entry name" value="RecA-like_ClpB_Hsp104-like"/>
    <property type="match status" value="1"/>
</dbReference>
<sequence>MAVLELNLTSERRAKARFGKLLTFQIVALLKVATLVLGVSGCALVFLGVPIGWFVFGLAAIPAMLVEWHAGELKNLPPDSNREAVDAWLEASILAGLSEGATPAQIAELIGKSQAGQFMAVRFGVTANFLLNIASDDVKRSDDIWVDARDIQLQTGSPILHGGIVAVALIRQFADHDILLAQMHLELDDLIAGIRWYDHIQELIGQQAKPRRTGGIARDWSFGYVPLLKRFGVNLSEGGGVFTVELDSHLRALDQLVEAMSGGGRQNAAIVGSEGVGKTTLLHAFAERLLDADAQVPSSLKFRQVFLMDSSALISAAPGRGELEGLIMRVLTEAYRAKNIIICLDNAQLFFEEGVGSVDLTNVLLPILEAGNLRIILTMDEQRLLQIAQRNPGLVNALNRIILAPASRDETVAVMQDQLIMTEYKRKVTYMYQSLAEAYRLSERYIHDLEMPGRALKLLETAASYAESGKFVTMNSVQQAIEQTMNVKVGTADVAAERETLLNLEDKIHERMINQKRAVQVVSDALRRARAGVRNQDRPIGTFLFLGPTGVGKTELAKALADVYFGGEDRMIRLDLNEYVTLEDVNRLIADGADDPNSLTAQVMKQPFSVVLLDEIEKAHPNVLTTLLQLLDEGILRDVRNREVSFRDAIVIATSNAGADRIREHIEKGEQLEQFEPQFIDELISSNQFRPEFLNRFDEIVTFTPLGKAELVQVINLMIAGVNKTLALQKVSVDVTEDAKLYLVDKGYDPRLGARPMRRVVQRAIENTVAKEMLGGNVTPGTTMYITLEQVQGVLGAEVAANAIVAEASVEARE</sequence>
<evidence type="ECO:0000259" key="5">
    <source>
        <dbReference type="SMART" id="SM00382"/>
    </source>
</evidence>
<dbReference type="RefSeq" id="WP_260762985.1">
    <property type="nucleotide sequence ID" value="NZ_CP045921.1"/>
</dbReference>
<dbReference type="SUPFAM" id="SSF52540">
    <property type="entry name" value="P-loop containing nucleoside triphosphate hydrolases"/>
    <property type="match status" value="2"/>
</dbReference>
<dbReference type="Gene3D" id="1.10.8.60">
    <property type="match status" value="2"/>
</dbReference>
<dbReference type="InterPro" id="IPR027417">
    <property type="entry name" value="P-loop_NTPase"/>
</dbReference>
<dbReference type="GO" id="GO:0005524">
    <property type="term" value="F:ATP binding"/>
    <property type="evidence" value="ECO:0007669"/>
    <property type="project" value="UniProtKB-KW"/>
</dbReference>
<keyword evidence="4" id="KW-1133">Transmembrane helix</keyword>
<dbReference type="Proteomes" id="UP001059824">
    <property type="component" value="Chromosome"/>
</dbReference>
<evidence type="ECO:0000313" key="7">
    <source>
        <dbReference type="EMBL" id="QHN43125.1"/>
    </source>
</evidence>
<keyword evidence="4" id="KW-0472">Membrane</keyword>
<dbReference type="SMART" id="SM01086">
    <property type="entry name" value="ClpB_D2-small"/>
    <property type="match status" value="1"/>
</dbReference>
<evidence type="ECO:0000313" key="8">
    <source>
        <dbReference type="Proteomes" id="UP001059824"/>
    </source>
</evidence>
<dbReference type="PANTHER" id="PTHR11638">
    <property type="entry name" value="ATP-DEPENDENT CLP PROTEASE"/>
    <property type="match status" value="1"/>
</dbReference>
<dbReference type="Pfam" id="PF17871">
    <property type="entry name" value="AAA_lid_9"/>
    <property type="match status" value="1"/>
</dbReference>
<dbReference type="GO" id="GO:0016887">
    <property type="term" value="F:ATP hydrolysis activity"/>
    <property type="evidence" value="ECO:0007669"/>
    <property type="project" value="InterPro"/>
</dbReference>
<proteinExistence type="predicted"/>
<organism evidence="7 8">
    <name type="scientific">Candidatus Mycosynbacter amalyticus</name>
    <dbReference type="NCBI Taxonomy" id="2665156"/>
    <lineage>
        <taxon>Bacteria</taxon>
        <taxon>Candidatus Saccharimonadota</taxon>
        <taxon>Candidatus Saccharimonadota incertae sedis</taxon>
        <taxon>Candidatus Mycosynbacter</taxon>
    </lineage>
</organism>
<evidence type="ECO:0000256" key="2">
    <source>
        <dbReference type="ARBA" id="ARBA00022840"/>
    </source>
</evidence>
<dbReference type="Pfam" id="PF10431">
    <property type="entry name" value="ClpB_D2-small"/>
    <property type="match status" value="1"/>
</dbReference>
<dbReference type="InterPro" id="IPR003959">
    <property type="entry name" value="ATPase_AAA_core"/>
</dbReference>